<keyword evidence="1" id="KW-0812">Transmembrane</keyword>
<dbReference type="KEGG" id="pard:DN92_03045"/>
<accession>A0A6M9PQI9</accession>
<keyword evidence="1" id="KW-1133">Transmembrane helix</keyword>
<dbReference type="Proteomes" id="UP000501090">
    <property type="component" value="Chromosome"/>
</dbReference>
<evidence type="ECO:0000256" key="1">
    <source>
        <dbReference type="SAM" id="Phobius"/>
    </source>
</evidence>
<protein>
    <recommendedName>
        <fullName evidence="2">TadE-like domain-containing protein</fullName>
    </recommendedName>
</protein>
<gene>
    <name evidence="3" type="ORF">DN92_03045</name>
</gene>
<dbReference type="InterPro" id="IPR012495">
    <property type="entry name" value="TadE-like_dom"/>
</dbReference>
<evidence type="ECO:0000313" key="3">
    <source>
        <dbReference type="EMBL" id="QKM60096.1"/>
    </source>
</evidence>
<evidence type="ECO:0000259" key="2">
    <source>
        <dbReference type="Pfam" id="PF07811"/>
    </source>
</evidence>
<proteinExistence type="predicted"/>
<keyword evidence="4" id="KW-1185">Reference proteome</keyword>
<feature type="domain" description="TadE-like" evidence="2">
    <location>
        <begin position="16"/>
        <end position="58"/>
    </location>
</feature>
<organism evidence="3 4">
    <name type="scientific">Polynucleobacter arcticus</name>
    <dbReference type="NCBI Taxonomy" id="1743165"/>
    <lineage>
        <taxon>Bacteria</taxon>
        <taxon>Pseudomonadati</taxon>
        <taxon>Pseudomonadota</taxon>
        <taxon>Betaproteobacteria</taxon>
        <taxon>Burkholderiales</taxon>
        <taxon>Burkholderiaceae</taxon>
        <taxon>Polynucleobacter</taxon>
    </lineage>
</organism>
<sequence>MPAFLMLKKLCKDQSGSAVVEFAIVLPTLLLLVFGAINYGAVFNNQLIINAAAREGARWAALYSDSSTVCSTTGATNPCKVASDYMQSGLLFASETTLPTYTWTAANTDTNTLQTVHVTYTYSEIGWSIPGLKTAYSATSSALHQ</sequence>
<feature type="transmembrane region" description="Helical" evidence="1">
    <location>
        <begin position="20"/>
        <end position="41"/>
    </location>
</feature>
<name>A0A6M9PQI9_9BURK</name>
<dbReference type="EMBL" id="CP028940">
    <property type="protein sequence ID" value="QKM60096.1"/>
    <property type="molecule type" value="Genomic_DNA"/>
</dbReference>
<evidence type="ECO:0000313" key="4">
    <source>
        <dbReference type="Proteomes" id="UP000501090"/>
    </source>
</evidence>
<keyword evidence="1" id="KW-0472">Membrane</keyword>
<reference evidence="3 4" key="1">
    <citation type="submission" date="2018-04" db="EMBL/GenBank/DDBJ databases">
        <title>Polynucleobacter sp. UK-Long2-W17 genome.</title>
        <authorList>
            <person name="Hahn M.W."/>
        </authorList>
    </citation>
    <scope>NUCLEOTIDE SEQUENCE [LARGE SCALE GENOMIC DNA]</scope>
    <source>
        <strain evidence="3 4">UK-Long2-W17</strain>
    </source>
</reference>
<dbReference type="Pfam" id="PF07811">
    <property type="entry name" value="TadE"/>
    <property type="match status" value="1"/>
</dbReference>
<dbReference type="AlphaFoldDB" id="A0A6M9PQI9"/>
<dbReference type="RefSeq" id="WP_173959868.1">
    <property type="nucleotide sequence ID" value="NZ_CP028940.1"/>
</dbReference>